<dbReference type="InterPro" id="IPR010819">
    <property type="entry name" value="AGE/CE"/>
</dbReference>
<sequence length="407" mass="45773">MTPTDTQAWAHSVRADLTDNVLPWWQGEMFDPQGRLLGGRELDGRLLDAPRTAVLGTRVLWSFSNAARQLGQARGQRVQQALRWVLQRLTDAQHGGLFWSVDAEGHPIADHKQTYAQAFGIYALVSCPEPEALAAAWRLFELIDTHARDPELGGYYEGCTRDWQVLPGAKLSDAEPPAPKTTNTLLHVMEAFTELYRARPEARVRERLAELIDLFLDKLWRPQDRCFGQFFTRDWQNMTPLLSWGHDIESGWLLVRAAEVLGDPARLARARSLAVTIADAVLATGMAPDGSMLGAGEFGGKATDTRRHWWVQAEAMVGYWDAFEISGEARFAQAAHRSWQFISQHHVDRQHGDWIKMLDAELRPLPSTPKAGPWECPYHHVRAELEMLSRLARHAPTAATRSDAPVP</sequence>
<dbReference type="Gene3D" id="1.50.10.10">
    <property type="match status" value="1"/>
</dbReference>
<dbReference type="Proteomes" id="UP001495147">
    <property type="component" value="Unassembled WGS sequence"/>
</dbReference>
<comment type="caution">
    <text evidence="3">The sequence shown here is derived from an EMBL/GenBank/DDBJ whole genome shotgun (WGS) entry which is preliminary data.</text>
</comment>
<evidence type="ECO:0000313" key="3">
    <source>
        <dbReference type="EMBL" id="MEO3692070.1"/>
    </source>
</evidence>
<comment type="similarity">
    <text evidence="1">Belongs to the N-acylglucosamine 2-epimerase family.</text>
</comment>
<proteinExistence type="inferred from homology"/>
<keyword evidence="4" id="KW-1185">Reference proteome</keyword>
<keyword evidence="2" id="KW-0413">Isomerase</keyword>
<protein>
    <submittedName>
        <fullName evidence="3">AGE family epimerase/isomerase</fullName>
    </submittedName>
</protein>
<dbReference type="EMBL" id="JBDPZD010000003">
    <property type="protein sequence ID" value="MEO3692070.1"/>
    <property type="molecule type" value="Genomic_DNA"/>
</dbReference>
<evidence type="ECO:0000256" key="2">
    <source>
        <dbReference type="ARBA" id="ARBA00023235"/>
    </source>
</evidence>
<dbReference type="PANTHER" id="PTHR15108">
    <property type="entry name" value="N-ACYLGLUCOSAMINE-2-EPIMERASE"/>
    <property type="match status" value="1"/>
</dbReference>
<reference evidence="3 4" key="1">
    <citation type="submission" date="2024-05" db="EMBL/GenBank/DDBJ databases">
        <title>Roseateles sp. DJS-2-20 16S ribosomal RNA gene Genome sequencing and assembly.</title>
        <authorList>
            <person name="Woo H."/>
        </authorList>
    </citation>
    <scope>NUCLEOTIDE SEQUENCE [LARGE SCALE GENOMIC DNA]</scope>
    <source>
        <strain evidence="3 4">DJS-2-20</strain>
    </source>
</reference>
<dbReference type="InterPro" id="IPR008928">
    <property type="entry name" value="6-hairpin_glycosidase_sf"/>
</dbReference>
<evidence type="ECO:0000256" key="1">
    <source>
        <dbReference type="ARBA" id="ARBA00008558"/>
    </source>
</evidence>
<accession>A0ABV0G304</accession>
<dbReference type="RefSeq" id="WP_347704897.1">
    <property type="nucleotide sequence ID" value="NZ_JBDPZD010000003.1"/>
</dbReference>
<name>A0ABV0G304_9BURK</name>
<dbReference type="InterPro" id="IPR012341">
    <property type="entry name" value="6hp_glycosidase-like_sf"/>
</dbReference>
<gene>
    <name evidence="3" type="ORF">ABDJ85_11365</name>
</gene>
<dbReference type="Pfam" id="PF07221">
    <property type="entry name" value="GlcNAc_2-epim"/>
    <property type="match status" value="1"/>
</dbReference>
<evidence type="ECO:0000313" key="4">
    <source>
        <dbReference type="Proteomes" id="UP001495147"/>
    </source>
</evidence>
<dbReference type="SUPFAM" id="SSF48208">
    <property type="entry name" value="Six-hairpin glycosidases"/>
    <property type="match status" value="1"/>
</dbReference>
<organism evidence="3 4">
    <name type="scientific">Roseateles paludis</name>
    <dbReference type="NCBI Taxonomy" id="3145238"/>
    <lineage>
        <taxon>Bacteria</taxon>
        <taxon>Pseudomonadati</taxon>
        <taxon>Pseudomonadota</taxon>
        <taxon>Betaproteobacteria</taxon>
        <taxon>Burkholderiales</taxon>
        <taxon>Sphaerotilaceae</taxon>
        <taxon>Roseateles</taxon>
    </lineage>
</organism>